<keyword evidence="3" id="KW-1185">Reference proteome</keyword>
<name>A0A1J4NW37_9ACTN</name>
<evidence type="ECO:0000313" key="2">
    <source>
        <dbReference type="EMBL" id="OIJ65445.1"/>
    </source>
</evidence>
<reference evidence="2" key="1">
    <citation type="submission" date="2016-10" db="EMBL/GenBank/DDBJ databases">
        <title>Genome sequence of Streptomyces mangrovisoli MUSC 149.</title>
        <authorList>
            <person name="Lee L.-H."/>
            <person name="Ser H.-L."/>
        </authorList>
    </citation>
    <scope>NUCLEOTIDE SEQUENCE [LARGE SCALE GENOMIC DNA]</scope>
    <source>
        <strain evidence="2">MUSC 149</strain>
    </source>
</reference>
<dbReference type="EMBL" id="LAVA02000057">
    <property type="protein sequence ID" value="OIJ65445.1"/>
    <property type="molecule type" value="Genomic_DNA"/>
</dbReference>
<dbReference type="Proteomes" id="UP000034196">
    <property type="component" value="Unassembled WGS sequence"/>
</dbReference>
<accession>A0A1J4NW37</accession>
<evidence type="ECO:0000313" key="3">
    <source>
        <dbReference type="Proteomes" id="UP000034196"/>
    </source>
</evidence>
<sequence>MRPAVPRHRWRSAVYARRAATDASQPLPDLPHKPRHELPVRRAGAVVHGRVVPVELVGSGREGQAASTVSRCRVDCASQR</sequence>
<gene>
    <name evidence="2" type="ORF">WN71_023120</name>
</gene>
<evidence type="ECO:0000256" key="1">
    <source>
        <dbReference type="SAM" id="MobiDB-lite"/>
    </source>
</evidence>
<comment type="caution">
    <text evidence="2">The sequence shown here is derived from an EMBL/GenBank/DDBJ whole genome shotgun (WGS) entry which is preliminary data.</text>
</comment>
<feature type="region of interest" description="Disordered" evidence="1">
    <location>
        <begin position="16"/>
        <end position="35"/>
    </location>
</feature>
<organism evidence="2 3">
    <name type="scientific">Streptomyces mangrovisoli</name>
    <dbReference type="NCBI Taxonomy" id="1428628"/>
    <lineage>
        <taxon>Bacteria</taxon>
        <taxon>Bacillati</taxon>
        <taxon>Actinomycetota</taxon>
        <taxon>Actinomycetes</taxon>
        <taxon>Kitasatosporales</taxon>
        <taxon>Streptomycetaceae</taxon>
        <taxon>Streptomyces</taxon>
    </lineage>
</organism>
<dbReference type="RefSeq" id="WP_046592465.1">
    <property type="nucleotide sequence ID" value="NZ_LAVA02000057.1"/>
</dbReference>
<dbReference type="AlphaFoldDB" id="A0A1J4NW37"/>
<protein>
    <submittedName>
        <fullName evidence="2">Uncharacterized protein</fullName>
    </submittedName>
</protein>
<proteinExistence type="predicted"/>